<reference evidence="1 2" key="2">
    <citation type="journal article" date="2016" name="Genome Announc.">
        <title>Draft Genome Sequence of a Biocontrol Rhizobacterium, Chryseobacterium kwangjuense Strain KJ1R5, Isolated from Pepper (Capsicum annuum).</title>
        <authorList>
            <person name="Jeong J.J."/>
            <person name="Park H."/>
            <person name="Park B.H."/>
            <person name="Mannaa M."/>
            <person name="Sang M.K."/>
            <person name="Choi I.G."/>
            <person name="Kim K.D."/>
        </authorList>
    </citation>
    <scope>NUCLEOTIDE SEQUENCE [LARGE SCALE GENOMIC DNA]</scope>
    <source>
        <strain evidence="1 2">KJ1R5</strain>
    </source>
</reference>
<proteinExistence type="predicted"/>
<reference evidence="2" key="1">
    <citation type="submission" date="2015-12" db="EMBL/GenBank/DDBJ databases">
        <title>Genome sequence of a biocontrol rhizobacterium Chryseobacterium kwangjuense strain KJ1R5 isolated from pepper (Capsicum annuum L.).</title>
        <authorList>
            <person name="Jeong J.-J."/>
            <person name="Park H."/>
            <person name="Mannaa M."/>
            <person name="Sang M.K."/>
            <person name="Choi I.-G."/>
            <person name="Kim K.D."/>
        </authorList>
    </citation>
    <scope>NUCLEOTIDE SEQUENCE [LARGE SCALE GENOMIC DNA]</scope>
    <source>
        <strain evidence="2">KJ1R5</strain>
    </source>
</reference>
<dbReference type="AlphaFoldDB" id="A0A135WKU1"/>
<organism evidence="1 2">
    <name type="scientific">Chryseobacterium kwangjuense</name>
    <dbReference type="NCBI Taxonomy" id="267125"/>
    <lineage>
        <taxon>Bacteria</taxon>
        <taxon>Pseudomonadati</taxon>
        <taxon>Bacteroidota</taxon>
        <taxon>Flavobacteriia</taxon>
        <taxon>Flavobacteriales</taxon>
        <taxon>Weeksellaceae</taxon>
        <taxon>Chryseobacterium group</taxon>
        <taxon>Chryseobacterium</taxon>
    </lineage>
</organism>
<name>A0A135WKU1_9FLAO</name>
<evidence type="ECO:0000313" key="1">
    <source>
        <dbReference type="EMBL" id="KXH85527.1"/>
    </source>
</evidence>
<dbReference type="Proteomes" id="UP000070513">
    <property type="component" value="Unassembled WGS sequence"/>
</dbReference>
<sequence>MKKILAIIGTAVASFAYSQGTIIVNNYSKFDFYGFLMATNSTSGCYPRVGNDGVIVVPAESHMGNGLELMYKDYMGQFSSSLYPTANWVVTLNPTSSSIMAWNNVNLSPGGTIATTTKWYATKFDMMDAGTTNSNTENFRANMNIANACGAGINDYFVTPSGNNSAEMFTISNITYLQLY</sequence>
<protein>
    <submittedName>
        <fullName evidence="1">Uncharacterized protein</fullName>
    </submittedName>
</protein>
<dbReference type="RefSeq" id="WP_062649450.1">
    <property type="nucleotide sequence ID" value="NZ_LPUR01000001.1"/>
</dbReference>
<gene>
    <name evidence="1" type="ORF">AU378_07215</name>
</gene>
<dbReference type="EMBL" id="LPUR01000001">
    <property type="protein sequence ID" value="KXH85527.1"/>
    <property type="molecule type" value="Genomic_DNA"/>
</dbReference>
<accession>A0A135WKU1</accession>
<comment type="caution">
    <text evidence="1">The sequence shown here is derived from an EMBL/GenBank/DDBJ whole genome shotgun (WGS) entry which is preliminary data.</text>
</comment>
<evidence type="ECO:0000313" key="2">
    <source>
        <dbReference type="Proteomes" id="UP000070513"/>
    </source>
</evidence>
<dbReference type="OrthoDB" id="1248257at2"/>